<sequence length="280" mass="30578">MQDFNGKVVVITGGATGIGFALAGQFAKRGAQLLIAGIQQERLAHAAEALSKVATRIETFECNVTDRKQVEALADFAWEKFGHVDVIVNNAGVGPIPSTVIDARPEDVHAVLAVNLFGVWNGVSVFGKRFLKQETPAAIYNVGSENAFFNAIPEGAGYVVSKHGVLAMTVALREELPKHIDVALICPGLVRSDLAKETQEGMDTDAYAEVVMKQIQAGEFYIVSHAFNLVRIKARWREIEAAFARYAPRYDGDVEYDVRTLGVKNNWYPRYPNAAADIPV</sequence>
<feature type="domain" description="Ketoreductase" evidence="4">
    <location>
        <begin position="7"/>
        <end position="193"/>
    </location>
</feature>
<reference evidence="5 6" key="1">
    <citation type="journal article" date="2020" name="Genes (Basel)">
        <title>Genomic Comparison of Insect Gut Symbionts from Divergent Burkholderia Subclades.</title>
        <authorList>
            <person name="Takeshita K."/>
            <person name="Kikuchi Y."/>
        </authorList>
    </citation>
    <scope>NUCLEOTIDE SEQUENCE [LARGE SCALE GENOMIC DNA]</scope>
    <source>
        <strain evidence="5 6">PGU16</strain>
    </source>
</reference>
<dbReference type="EMBL" id="AP023175">
    <property type="protein sequence ID" value="BCF90905.1"/>
    <property type="molecule type" value="Genomic_DNA"/>
</dbReference>
<dbReference type="SMART" id="SM00822">
    <property type="entry name" value="PKS_KR"/>
    <property type="match status" value="1"/>
</dbReference>
<evidence type="ECO:0000256" key="3">
    <source>
        <dbReference type="RuleBase" id="RU000363"/>
    </source>
</evidence>
<dbReference type="PANTHER" id="PTHR44196:SF1">
    <property type="entry name" value="DEHYDROGENASE_REDUCTASE SDR FAMILY MEMBER 7B"/>
    <property type="match status" value="1"/>
</dbReference>
<dbReference type="AlphaFoldDB" id="A0A7I8BQY4"/>
<dbReference type="CDD" id="cd05233">
    <property type="entry name" value="SDR_c"/>
    <property type="match status" value="1"/>
</dbReference>
<dbReference type="PRINTS" id="PR00080">
    <property type="entry name" value="SDRFAMILY"/>
</dbReference>
<name>A0A7I8BQY4_9BURK</name>
<dbReference type="SUPFAM" id="SSF51735">
    <property type="entry name" value="NAD(P)-binding Rossmann-fold domains"/>
    <property type="match status" value="1"/>
</dbReference>
<dbReference type="InterPro" id="IPR036291">
    <property type="entry name" value="NAD(P)-bd_dom_sf"/>
</dbReference>
<dbReference type="PRINTS" id="PR00081">
    <property type="entry name" value="GDHRDH"/>
</dbReference>
<comment type="similarity">
    <text evidence="1 3">Belongs to the short-chain dehydrogenases/reductases (SDR) family.</text>
</comment>
<dbReference type="KEGG" id="plad:PPGU16_39720"/>
<evidence type="ECO:0000256" key="2">
    <source>
        <dbReference type="ARBA" id="ARBA00023002"/>
    </source>
</evidence>
<dbReference type="Pfam" id="PF00106">
    <property type="entry name" value="adh_short"/>
    <property type="match status" value="1"/>
</dbReference>
<keyword evidence="6" id="KW-1185">Reference proteome</keyword>
<evidence type="ECO:0000313" key="6">
    <source>
        <dbReference type="Proteomes" id="UP000510888"/>
    </source>
</evidence>
<evidence type="ECO:0000313" key="5">
    <source>
        <dbReference type="EMBL" id="BCF90905.1"/>
    </source>
</evidence>
<proteinExistence type="inferred from homology"/>
<dbReference type="GO" id="GO:0016491">
    <property type="term" value="F:oxidoreductase activity"/>
    <property type="evidence" value="ECO:0007669"/>
    <property type="project" value="UniProtKB-KW"/>
</dbReference>
<dbReference type="Proteomes" id="UP000510888">
    <property type="component" value="Chromosome 2"/>
</dbReference>
<dbReference type="GO" id="GO:0016020">
    <property type="term" value="C:membrane"/>
    <property type="evidence" value="ECO:0007669"/>
    <property type="project" value="TreeGrafter"/>
</dbReference>
<dbReference type="InterPro" id="IPR002347">
    <property type="entry name" value="SDR_fam"/>
</dbReference>
<protein>
    <submittedName>
        <fullName evidence="5">Short-chain type dehydrogenase/reductase</fullName>
    </submittedName>
</protein>
<dbReference type="Gene3D" id="3.40.50.720">
    <property type="entry name" value="NAD(P)-binding Rossmann-like Domain"/>
    <property type="match status" value="1"/>
</dbReference>
<dbReference type="InterPro" id="IPR057326">
    <property type="entry name" value="KR_dom"/>
</dbReference>
<gene>
    <name evidence="5" type="ORF">PPGU16_39720</name>
</gene>
<accession>A0A7I8BQY4</accession>
<organism evidence="5 6">
    <name type="scientific">Paraburkholderia largidicola</name>
    <dbReference type="NCBI Taxonomy" id="3014751"/>
    <lineage>
        <taxon>Bacteria</taxon>
        <taxon>Pseudomonadati</taxon>
        <taxon>Pseudomonadota</taxon>
        <taxon>Betaproteobacteria</taxon>
        <taxon>Burkholderiales</taxon>
        <taxon>Burkholderiaceae</taxon>
        <taxon>Paraburkholderia</taxon>
    </lineage>
</organism>
<dbReference type="PANTHER" id="PTHR44196">
    <property type="entry name" value="DEHYDROGENASE/REDUCTASE SDR FAMILY MEMBER 7B"/>
    <property type="match status" value="1"/>
</dbReference>
<keyword evidence="2" id="KW-0560">Oxidoreductase</keyword>
<evidence type="ECO:0000259" key="4">
    <source>
        <dbReference type="SMART" id="SM00822"/>
    </source>
</evidence>
<evidence type="ECO:0000256" key="1">
    <source>
        <dbReference type="ARBA" id="ARBA00006484"/>
    </source>
</evidence>